<dbReference type="InterPro" id="IPR036514">
    <property type="entry name" value="SGNH_hydro_sf"/>
</dbReference>
<reference evidence="2" key="1">
    <citation type="submission" date="2021-03" db="EMBL/GenBank/DDBJ databases">
        <authorList>
            <person name="Bekaert M."/>
        </authorList>
    </citation>
    <scope>NUCLEOTIDE SEQUENCE</scope>
</reference>
<dbReference type="Proteomes" id="UP000683360">
    <property type="component" value="Unassembled WGS sequence"/>
</dbReference>
<proteinExistence type="predicted"/>
<protein>
    <recommendedName>
        <fullName evidence="4">SGNH hydrolase-type esterase domain-containing protein</fullName>
    </recommendedName>
</protein>
<dbReference type="EMBL" id="CAJPWZ010000544">
    <property type="protein sequence ID" value="CAG2196117.1"/>
    <property type="molecule type" value="Genomic_DNA"/>
</dbReference>
<evidence type="ECO:0000313" key="3">
    <source>
        <dbReference type="Proteomes" id="UP000683360"/>
    </source>
</evidence>
<comment type="caution">
    <text evidence="2">The sequence shown here is derived from an EMBL/GenBank/DDBJ whole genome shotgun (WGS) entry which is preliminary data.</text>
</comment>
<evidence type="ECO:0000256" key="1">
    <source>
        <dbReference type="SAM" id="MobiDB-lite"/>
    </source>
</evidence>
<sequence length="548" mass="61294">MIHRVLIFGHSFVHRLESFLYENRAEGLYNLGFDGTEIQVQFAGFGGSTLRPGRKCIQKPEFMQVFDTFKPDSVFIQIGGNDLTSEKNPEKLARDIASFCDYIITVYGVGHVIVGQLLPSQNTLSGIQELFLFTLKMPKQRARSKRRAAPSDLTDRDLVIDPVVLPTVETTTSNTSRGRKRVRNIGPTPSTAPVMNIASTTAQPTADEIAAAMITQLKGAGLHLTDSSGVRLSDDRLSSVCGMRSSATQEAVSGTDNQTESQHTLPSSSSNTVHYSLVPPVTSDLSVAGYFTASSPTTQEDQTLGIDNSSIGQTASYLIRNTLPLGFNVSEKIRKDIMSDSYVDFVTLSPNFNEDEDDDVLFKSKAVKISTYAKPKQLFSIHQWTEAFDIYMSIYYVNHPEHILSLIKYAYNVRAMSKQFGFNMAKSYDETFRKVRRVMKFDWAVVNDDLWRTAFYDHFNRSNTNTGNNASNNKHVKQSGGPPFQRRVQQQSSQFPPGYCWTYCRTGGCSSDNCKHKHQCVQCDKKHATVSCKEWLTTHKSTNTNKSK</sequence>
<dbReference type="PANTHER" id="PTHR35558:SF1">
    <property type="entry name" value="ENDONUCLEASE_EXONUCLEASE_PHOSPHATASE DOMAIN-CONTAINING PROTEIN"/>
    <property type="match status" value="1"/>
</dbReference>
<evidence type="ECO:0000313" key="2">
    <source>
        <dbReference type="EMBL" id="CAG2196117.1"/>
    </source>
</evidence>
<keyword evidence="3" id="KW-1185">Reference proteome</keyword>
<feature type="region of interest" description="Disordered" evidence="1">
    <location>
        <begin position="171"/>
        <end position="195"/>
    </location>
</feature>
<evidence type="ECO:0008006" key="4">
    <source>
        <dbReference type="Google" id="ProtNLM"/>
    </source>
</evidence>
<dbReference type="SUPFAM" id="SSF52266">
    <property type="entry name" value="SGNH hydrolase"/>
    <property type="match status" value="1"/>
</dbReference>
<feature type="region of interest" description="Disordered" evidence="1">
    <location>
        <begin position="246"/>
        <end position="272"/>
    </location>
</feature>
<dbReference type="Gene3D" id="3.40.50.1110">
    <property type="entry name" value="SGNH hydrolase"/>
    <property type="match status" value="1"/>
</dbReference>
<dbReference type="CDD" id="cd00229">
    <property type="entry name" value="SGNH_hydrolase"/>
    <property type="match status" value="1"/>
</dbReference>
<dbReference type="AlphaFoldDB" id="A0A8S3QIG2"/>
<feature type="region of interest" description="Disordered" evidence="1">
    <location>
        <begin position="465"/>
        <end position="488"/>
    </location>
</feature>
<dbReference type="OrthoDB" id="6109323at2759"/>
<name>A0A8S3QIG2_MYTED</name>
<accession>A0A8S3QIG2</accession>
<dbReference type="PANTHER" id="PTHR35558">
    <property type="entry name" value="SGNH_HYDRO DOMAIN-CONTAINING PROTEIN"/>
    <property type="match status" value="1"/>
</dbReference>
<gene>
    <name evidence="2" type="ORF">MEDL_11007</name>
</gene>
<organism evidence="2 3">
    <name type="scientific">Mytilus edulis</name>
    <name type="common">Blue mussel</name>
    <dbReference type="NCBI Taxonomy" id="6550"/>
    <lineage>
        <taxon>Eukaryota</taxon>
        <taxon>Metazoa</taxon>
        <taxon>Spiralia</taxon>
        <taxon>Lophotrochozoa</taxon>
        <taxon>Mollusca</taxon>
        <taxon>Bivalvia</taxon>
        <taxon>Autobranchia</taxon>
        <taxon>Pteriomorphia</taxon>
        <taxon>Mytilida</taxon>
        <taxon>Mytiloidea</taxon>
        <taxon>Mytilidae</taxon>
        <taxon>Mytilinae</taxon>
        <taxon>Mytilus</taxon>
    </lineage>
</organism>